<dbReference type="GeneID" id="19900581"/>
<feature type="compositionally biased region" description="Polar residues" evidence="1">
    <location>
        <begin position="205"/>
        <end position="214"/>
    </location>
</feature>
<evidence type="ECO:0000313" key="2">
    <source>
        <dbReference type="EMBL" id="EON64040.1"/>
    </source>
</evidence>
<gene>
    <name evidence="2" type="ORF">W97_03270</name>
</gene>
<name>R7YQ50_CONA1</name>
<feature type="compositionally biased region" description="Polar residues" evidence="1">
    <location>
        <begin position="449"/>
        <end position="467"/>
    </location>
</feature>
<accession>R7YQ50</accession>
<feature type="region of interest" description="Disordered" evidence="1">
    <location>
        <begin position="115"/>
        <end position="167"/>
    </location>
</feature>
<proteinExistence type="predicted"/>
<feature type="region of interest" description="Disordered" evidence="1">
    <location>
        <begin position="772"/>
        <end position="792"/>
    </location>
</feature>
<dbReference type="PANTHER" id="PTHR39472">
    <property type="entry name" value="EXPRESSED PROTEIN"/>
    <property type="match status" value="1"/>
</dbReference>
<feature type="compositionally biased region" description="Polar residues" evidence="1">
    <location>
        <begin position="522"/>
        <end position="548"/>
    </location>
</feature>
<dbReference type="OrthoDB" id="21214at2759"/>
<dbReference type="HOGENOM" id="CLU_354498_0_0_1"/>
<dbReference type="EMBL" id="JH767566">
    <property type="protein sequence ID" value="EON64040.1"/>
    <property type="molecule type" value="Genomic_DNA"/>
</dbReference>
<organism evidence="2 3">
    <name type="scientific">Coniosporium apollinis (strain CBS 100218)</name>
    <name type="common">Rock-inhabiting black yeast</name>
    <dbReference type="NCBI Taxonomy" id="1168221"/>
    <lineage>
        <taxon>Eukaryota</taxon>
        <taxon>Fungi</taxon>
        <taxon>Dikarya</taxon>
        <taxon>Ascomycota</taxon>
        <taxon>Pezizomycotina</taxon>
        <taxon>Dothideomycetes</taxon>
        <taxon>Dothideomycetes incertae sedis</taxon>
        <taxon>Coniosporium</taxon>
    </lineage>
</organism>
<feature type="region of interest" description="Disordered" evidence="1">
    <location>
        <begin position="49"/>
        <end position="69"/>
    </location>
</feature>
<keyword evidence="3" id="KW-1185">Reference proteome</keyword>
<dbReference type="AlphaFoldDB" id="R7YQ50"/>
<feature type="region of interest" description="Disordered" evidence="1">
    <location>
        <begin position="306"/>
        <end position="328"/>
    </location>
</feature>
<protein>
    <submittedName>
        <fullName evidence="2">Uncharacterized protein</fullName>
    </submittedName>
</protein>
<evidence type="ECO:0000256" key="1">
    <source>
        <dbReference type="SAM" id="MobiDB-lite"/>
    </source>
</evidence>
<feature type="region of interest" description="Disordered" evidence="1">
    <location>
        <begin position="429"/>
        <end position="572"/>
    </location>
</feature>
<dbReference type="OMA" id="RIDHAEW"/>
<feature type="region of interest" description="Disordered" evidence="1">
    <location>
        <begin position="197"/>
        <end position="218"/>
    </location>
</feature>
<dbReference type="PANTHER" id="PTHR39472:SF1">
    <property type="entry name" value="EXPRESSED PROTEIN"/>
    <property type="match status" value="1"/>
</dbReference>
<sequence length="792" mass="85403">MDNMFTRPIADASSDLSDDEPGDEIDIHEEFVPTITITTVDGENLTIEQAVDDPAPKPKKGPARFAIPDPLVEERPGRRYPLVLEEAQQREVARFGEPLIAPPVPVDSQMMTRYQQRQRGERLTDVAQDEPASNVEHLEFADDERDDGEENPSQPFPSIDMAESIESGEVDSTMINEAPRNHWRSYMMMDGVDATLPRSRPLSPVRNQLSVSGQSRHRRSFSIHDGEPMVRSPAVEALFDCLKIDSRPNAGSSVSIVPDHENVQGFRFGGSSDATQNNKRKSMQPLIELSRVSRKKNRVLQKLINRSSSQDCSTAPIAADDGASDSRPDIELSVLSDVGSDTSPASPAEGIDSQANRDRFQHTVSSAQDQTQAAEEAALSARLAAIGAPPIFGGQTITGGFGGRATLFGSPEQRRAEGLARFNAMAALPVPQPPTNNTSLYGAPREALASTQTASEASVLNPESETFTLPEPKSRQSRSTCRPGAISTAVNRDRSKSPPGDDPVPDLEETQSFTAQKPKPTLNPTTYMRSSNMSFPSFLDGSSNSNMPSPGLPRQAPSPAPGSLQSNGIGPGPGSIPIVNGLASAGNATDMAHLWNIVTDLATQLEHNRAETAHLVSSISQLQARAAAEGASPTLAQANGAISSSQSAAEVVNLQTQLSSAQSYISNLESSNAALQNLVQDYESSLARTLDMLRPYAFQHSEAIVALHAHYNALLDAERKANADLRIDHAEWQAGLAKAAEWARLALREYNEGTLSYVRKVKALKEENRVLRKQAGWPEGSDSEDESASPSS</sequence>
<dbReference type="eggNOG" id="ENOG502SA60">
    <property type="taxonomic scope" value="Eukaryota"/>
</dbReference>
<feature type="compositionally biased region" description="Acidic residues" evidence="1">
    <location>
        <begin position="141"/>
        <end position="150"/>
    </location>
</feature>
<dbReference type="Proteomes" id="UP000016924">
    <property type="component" value="Unassembled WGS sequence"/>
</dbReference>
<reference evidence="3" key="1">
    <citation type="submission" date="2012-06" db="EMBL/GenBank/DDBJ databases">
        <title>The genome sequence of Coniosporium apollinis CBS 100218.</title>
        <authorList>
            <consortium name="The Broad Institute Genome Sequencing Platform"/>
            <person name="Cuomo C."/>
            <person name="Gorbushina A."/>
            <person name="Noack S."/>
            <person name="Walker B."/>
            <person name="Young S.K."/>
            <person name="Zeng Q."/>
            <person name="Gargeya S."/>
            <person name="Fitzgerald M."/>
            <person name="Haas B."/>
            <person name="Abouelleil A."/>
            <person name="Alvarado L."/>
            <person name="Arachchi H.M."/>
            <person name="Berlin A.M."/>
            <person name="Chapman S.B."/>
            <person name="Goldberg J."/>
            <person name="Griggs A."/>
            <person name="Gujja S."/>
            <person name="Hansen M."/>
            <person name="Howarth C."/>
            <person name="Imamovic A."/>
            <person name="Larimer J."/>
            <person name="McCowan C."/>
            <person name="Montmayeur A."/>
            <person name="Murphy C."/>
            <person name="Neiman D."/>
            <person name="Pearson M."/>
            <person name="Priest M."/>
            <person name="Roberts A."/>
            <person name="Saif S."/>
            <person name="Shea T."/>
            <person name="Sisk P."/>
            <person name="Sykes S."/>
            <person name="Wortman J."/>
            <person name="Nusbaum C."/>
            <person name="Birren B."/>
        </authorList>
    </citation>
    <scope>NUCLEOTIDE SEQUENCE [LARGE SCALE GENOMIC DNA]</scope>
    <source>
        <strain evidence="3">CBS 100218</strain>
    </source>
</reference>
<evidence type="ECO:0000313" key="3">
    <source>
        <dbReference type="Proteomes" id="UP000016924"/>
    </source>
</evidence>
<feature type="compositionally biased region" description="Acidic residues" evidence="1">
    <location>
        <begin position="781"/>
        <end position="792"/>
    </location>
</feature>
<feature type="region of interest" description="Disordered" evidence="1">
    <location>
        <begin position="1"/>
        <end position="24"/>
    </location>
</feature>
<dbReference type="RefSeq" id="XP_007779357.1">
    <property type="nucleotide sequence ID" value="XM_007781167.1"/>
</dbReference>